<dbReference type="EMBL" id="UXSR01002840">
    <property type="protein sequence ID" value="VDD78950.1"/>
    <property type="molecule type" value="Genomic_DNA"/>
</dbReference>
<dbReference type="InterPro" id="IPR059120">
    <property type="entry name" value="Cullin-like_AB"/>
</dbReference>
<protein>
    <recommendedName>
        <fullName evidence="2">Cullin family profile domain-containing protein</fullName>
    </recommendedName>
</protein>
<dbReference type="Pfam" id="PF26557">
    <property type="entry name" value="Cullin_AB"/>
    <property type="match status" value="1"/>
</dbReference>
<evidence type="ECO:0000256" key="1">
    <source>
        <dbReference type="PROSITE-ProRule" id="PRU00330"/>
    </source>
</evidence>
<dbReference type="Gene3D" id="3.30.230.130">
    <property type="entry name" value="Cullin, Chain C, Domain 2"/>
    <property type="match status" value="1"/>
</dbReference>
<dbReference type="STRING" id="53468.A0A0R3UDF4"/>
<dbReference type="GO" id="GO:0006511">
    <property type="term" value="P:ubiquitin-dependent protein catabolic process"/>
    <property type="evidence" value="ECO:0007669"/>
    <property type="project" value="InterPro"/>
</dbReference>
<evidence type="ECO:0000259" key="2">
    <source>
        <dbReference type="PROSITE" id="PS50069"/>
    </source>
</evidence>
<dbReference type="Proteomes" id="UP000267029">
    <property type="component" value="Unassembled WGS sequence"/>
</dbReference>
<dbReference type="SUPFAM" id="SSF75632">
    <property type="entry name" value="Cullin homology domain"/>
    <property type="match status" value="1"/>
</dbReference>
<feature type="domain" description="Cullin family profile" evidence="2">
    <location>
        <begin position="20"/>
        <end position="104"/>
    </location>
</feature>
<dbReference type="InterPro" id="IPR016158">
    <property type="entry name" value="Cullin_homology"/>
</dbReference>
<accession>A0A0R3UDF4</accession>
<proteinExistence type="inferred from homology"/>
<sequence>MFFVIGCDSGEVLASPLSAWPISLTNDFQFCLPVDLLAFSAQFEAFYASSFNGRNLRWALSHCTAEVRMFCADKPYTLFLAALSAATLLLFDKMDVDELTTRNLALALFPDVSGALSSAERMEMVRRAVMPLVDAGILLLTSSDKQIQAISPVVSLKTSN</sequence>
<keyword evidence="4" id="KW-1185">Reference proteome</keyword>
<name>A0A0R3UDF4_MESCO</name>
<gene>
    <name evidence="3" type="ORF">MCOS_LOCUS4953</name>
</gene>
<dbReference type="InterPro" id="IPR036317">
    <property type="entry name" value="Cullin_homology_sf"/>
</dbReference>
<dbReference type="PROSITE" id="PS50069">
    <property type="entry name" value="CULLIN_2"/>
    <property type="match status" value="1"/>
</dbReference>
<evidence type="ECO:0000313" key="4">
    <source>
        <dbReference type="Proteomes" id="UP000267029"/>
    </source>
</evidence>
<dbReference type="GO" id="GO:0031625">
    <property type="term" value="F:ubiquitin protein ligase binding"/>
    <property type="evidence" value="ECO:0007669"/>
    <property type="project" value="InterPro"/>
</dbReference>
<comment type="similarity">
    <text evidence="1">Belongs to the cullin family.</text>
</comment>
<dbReference type="AlphaFoldDB" id="A0A0R3UDF4"/>
<organism evidence="3 4">
    <name type="scientific">Mesocestoides corti</name>
    <name type="common">Flatworm</name>
    <dbReference type="NCBI Taxonomy" id="53468"/>
    <lineage>
        <taxon>Eukaryota</taxon>
        <taxon>Metazoa</taxon>
        <taxon>Spiralia</taxon>
        <taxon>Lophotrochozoa</taxon>
        <taxon>Platyhelminthes</taxon>
        <taxon>Cestoda</taxon>
        <taxon>Eucestoda</taxon>
        <taxon>Cyclophyllidea</taxon>
        <taxon>Mesocestoididae</taxon>
        <taxon>Mesocestoides</taxon>
    </lineage>
</organism>
<evidence type="ECO:0000313" key="3">
    <source>
        <dbReference type="EMBL" id="VDD78950.1"/>
    </source>
</evidence>
<reference evidence="3 4" key="1">
    <citation type="submission" date="2018-10" db="EMBL/GenBank/DDBJ databases">
        <authorList>
            <consortium name="Pathogen Informatics"/>
        </authorList>
    </citation>
    <scope>NUCLEOTIDE SEQUENCE [LARGE SCALE GENOMIC DNA]</scope>
</reference>